<protein>
    <submittedName>
        <fullName evidence="3">GNAT family N-acetyltransferase</fullName>
    </submittedName>
</protein>
<dbReference type="OrthoDB" id="8453373at2"/>
<feature type="compositionally biased region" description="Low complexity" evidence="1">
    <location>
        <begin position="1"/>
        <end position="18"/>
    </location>
</feature>
<dbReference type="Pfam" id="PF13508">
    <property type="entry name" value="Acetyltransf_7"/>
    <property type="match status" value="1"/>
</dbReference>
<dbReference type="GO" id="GO:0016747">
    <property type="term" value="F:acyltransferase activity, transferring groups other than amino-acyl groups"/>
    <property type="evidence" value="ECO:0007669"/>
    <property type="project" value="InterPro"/>
</dbReference>
<sequence>MSVARPGPRRGAGARLRPTLSLTRPDAMTNETSAPAIRPMTGADLEAVHGLSVEVRWPHRADDWRLMLEIGHGLVACDEAGEVMGSAMWWPFGDGLATIGMVIVSPQRQAKGTGRRLMRELFAAAGGRTLRLTATQAGRRLYESEGFRVTGGLVQYHGTADAAAAVEDARVRPATEADWPGIVALDREASGGDRGRMLDALRRVGDIAVLEEGGRIAGFAVCRAFGRGHLVGPIVAADGAAAVALASPHVRAHAGTFLRLDTTERDGPLAAFAQACGLANVDEPVTMTRGPAPETGPARIYAVTSQALG</sequence>
<dbReference type="SUPFAM" id="SSF55729">
    <property type="entry name" value="Acyl-CoA N-acyltransferases (Nat)"/>
    <property type="match status" value="1"/>
</dbReference>
<name>A0A5C4L7P8_9HYPH</name>
<dbReference type="CDD" id="cd04301">
    <property type="entry name" value="NAT_SF"/>
    <property type="match status" value="1"/>
</dbReference>
<dbReference type="PANTHER" id="PTHR47237:SF2">
    <property type="entry name" value="BLL4206 PROTEIN"/>
    <property type="match status" value="1"/>
</dbReference>
<dbReference type="Gene3D" id="3.40.630.90">
    <property type="match status" value="1"/>
</dbReference>
<dbReference type="Gene3D" id="3.40.630.30">
    <property type="match status" value="1"/>
</dbReference>
<dbReference type="Proteomes" id="UP000305267">
    <property type="component" value="Unassembled WGS sequence"/>
</dbReference>
<gene>
    <name evidence="3" type="ORF">FF100_35010</name>
</gene>
<dbReference type="PANTHER" id="PTHR47237">
    <property type="entry name" value="SLL0310 PROTEIN"/>
    <property type="match status" value="1"/>
</dbReference>
<keyword evidence="3" id="KW-0808">Transferase</keyword>
<dbReference type="EMBL" id="VDDA01000053">
    <property type="protein sequence ID" value="TNC06020.1"/>
    <property type="molecule type" value="Genomic_DNA"/>
</dbReference>
<comment type="caution">
    <text evidence="3">The sequence shown here is derived from an EMBL/GenBank/DDBJ whole genome shotgun (WGS) entry which is preliminary data.</text>
</comment>
<reference evidence="3 4" key="1">
    <citation type="submission" date="2019-06" db="EMBL/GenBank/DDBJ databases">
        <title>Genome of Methylobacterium sp. 17Sr1-39.</title>
        <authorList>
            <person name="Seo T."/>
        </authorList>
    </citation>
    <scope>NUCLEOTIDE SEQUENCE [LARGE SCALE GENOMIC DNA]</scope>
    <source>
        <strain evidence="3 4">17Sr1-39</strain>
    </source>
</reference>
<organism evidence="3 4">
    <name type="scientific">Methylobacterium terricola</name>
    <dbReference type="NCBI Taxonomy" id="2583531"/>
    <lineage>
        <taxon>Bacteria</taxon>
        <taxon>Pseudomonadati</taxon>
        <taxon>Pseudomonadota</taxon>
        <taxon>Alphaproteobacteria</taxon>
        <taxon>Hyphomicrobiales</taxon>
        <taxon>Methylobacteriaceae</taxon>
        <taxon>Methylobacterium</taxon>
    </lineage>
</organism>
<dbReference type="InterPro" id="IPR052729">
    <property type="entry name" value="Acyl/Acetyltrans_Enzymes"/>
</dbReference>
<evidence type="ECO:0000313" key="4">
    <source>
        <dbReference type="Proteomes" id="UP000305267"/>
    </source>
</evidence>
<dbReference type="PROSITE" id="PS51186">
    <property type="entry name" value="GNAT"/>
    <property type="match status" value="1"/>
</dbReference>
<dbReference type="InterPro" id="IPR041496">
    <property type="entry name" value="YitH/HolE_GNAT"/>
</dbReference>
<dbReference type="InterPro" id="IPR000182">
    <property type="entry name" value="GNAT_dom"/>
</dbReference>
<proteinExistence type="predicted"/>
<dbReference type="AlphaFoldDB" id="A0A5C4L7P8"/>
<feature type="domain" description="N-acetyltransferase" evidence="2">
    <location>
        <begin position="35"/>
        <end position="173"/>
    </location>
</feature>
<evidence type="ECO:0000256" key="1">
    <source>
        <dbReference type="SAM" id="MobiDB-lite"/>
    </source>
</evidence>
<feature type="region of interest" description="Disordered" evidence="1">
    <location>
        <begin position="1"/>
        <end position="20"/>
    </location>
</feature>
<evidence type="ECO:0000259" key="2">
    <source>
        <dbReference type="PROSITE" id="PS51186"/>
    </source>
</evidence>
<keyword evidence="4" id="KW-1185">Reference proteome</keyword>
<accession>A0A5C4L7P8</accession>
<evidence type="ECO:0000313" key="3">
    <source>
        <dbReference type="EMBL" id="TNC06020.1"/>
    </source>
</evidence>
<dbReference type="Pfam" id="PF18014">
    <property type="entry name" value="Acetyltransf_18"/>
    <property type="match status" value="1"/>
</dbReference>
<dbReference type="InterPro" id="IPR016181">
    <property type="entry name" value="Acyl_CoA_acyltransferase"/>
</dbReference>